<dbReference type="Proteomes" id="UP000218796">
    <property type="component" value="Unassembled WGS sequence"/>
</dbReference>
<evidence type="ECO:0000256" key="1">
    <source>
        <dbReference type="ARBA" id="ARBA00009018"/>
    </source>
</evidence>
<comment type="function">
    <text evidence="8">Catalyzes the phosphorylation of the 3'-hydroxyl group of dephosphocoenzyme A to form coenzyme A.</text>
</comment>
<dbReference type="GO" id="GO:0004140">
    <property type="term" value="F:dephospho-CoA kinase activity"/>
    <property type="evidence" value="ECO:0007669"/>
    <property type="project" value="UniProtKB-UniRule"/>
</dbReference>
<name>A0A2A2ME68_9GAMM</name>
<dbReference type="FunFam" id="3.40.50.300:FF:000518">
    <property type="entry name" value="Dephospho-CoA kinase"/>
    <property type="match status" value="1"/>
</dbReference>
<gene>
    <name evidence="8" type="primary">coaE</name>
    <name evidence="10" type="ORF">CJD50_10365</name>
</gene>
<evidence type="ECO:0000313" key="11">
    <source>
        <dbReference type="Proteomes" id="UP000218796"/>
    </source>
</evidence>
<dbReference type="AlphaFoldDB" id="A0A2A2ME68"/>
<dbReference type="Gene3D" id="3.40.50.300">
    <property type="entry name" value="P-loop containing nucleotide triphosphate hydrolases"/>
    <property type="match status" value="1"/>
</dbReference>
<dbReference type="Pfam" id="PF01121">
    <property type="entry name" value="CoaE"/>
    <property type="match status" value="1"/>
</dbReference>
<dbReference type="CDD" id="cd02022">
    <property type="entry name" value="DPCK"/>
    <property type="match status" value="1"/>
</dbReference>
<feature type="binding site" evidence="8">
    <location>
        <begin position="12"/>
        <end position="17"/>
    </location>
    <ligand>
        <name>ATP</name>
        <dbReference type="ChEBI" id="CHEBI:30616"/>
    </ligand>
</feature>
<dbReference type="PROSITE" id="PS51219">
    <property type="entry name" value="DPCK"/>
    <property type="match status" value="1"/>
</dbReference>
<keyword evidence="2 8" id="KW-0963">Cytoplasm</keyword>
<keyword evidence="11" id="KW-1185">Reference proteome</keyword>
<keyword evidence="4 8" id="KW-0547">Nucleotide-binding</keyword>
<dbReference type="RefSeq" id="WP_039190169.1">
    <property type="nucleotide sequence ID" value="NZ_CATYOV010000004.1"/>
</dbReference>
<proteinExistence type="inferred from homology"/>
<evidence type="ECO:0000256" key="3">
    <source>
        <dbReference type="ARBA" id="ARBA00022679"/>
    </source>
</evidence>
<keyword evidence="3 8" id="KW-0808">Transferase</keyword>
<keyword evidence="7 8" id="KW-0173">Coenzyme A biosynthesis</keyword>
<organism evidence="10 11">
    <name type="scientific">Hafnia paralvei</name>
    <dbReference type="NCBI Taxonomy" id="546367"/>
    <lineage>
        <taxon>Bacteria</taxon>
        <taxon>Pseudomonadati</taxon>
        <taxon>Pseudomonadota</taxon>
        <taxon>Gammaproteobacteria</taxon>
        <taxon>Enterobacterales</taxon>
        <taxon>Hafniaceae</taxon>
        <taxon>Hafnia</taxon>
    </lineage>
</organism>
<dbReference type="EC" id="2.7.1.24" evidence="8 9"/>
<dbReference type="GO" id="GO:0005524">
    <property type="term" value="F:ATP binding"/>
    <property type="evidence" value="ECO:0007669"/>
    <property type="project" value="UniProtKB-UniRule"/>
</dbReference>
<evidence type="ECO:0000256" key="8">
    <source>
        <dbReference type="HAMAP-Rule" id="MF_00376"/>
    </source>
</evidence>
<evidence type="ECO:0000256" key="6">
    <source>
        <dbReference type="ARBA" id="ARBA00022840"/>
    </source>
</evidence>
<evidence type="ECO:0000313" key="10">
    <source>
        <dbReference type="EMBL" id="PAV96839.1"/>
    </source>
</evidence>
<keyword evidence="6 8" id="KW-0067">ATP-binding</keyword>
<sequence length="207" mass="22438">MTYIVALTGGIGSGKSTVAEAFNQLGVPVVDADIIARQVVAIGAPALQKIAEHFGPDILQNDGALNRAALREVIFNQPQEKQWLDGLLHPLIHLETQRLLAAIVAPYALWVVPLLVENGLSKRAHRVLVVDVDPDVQLQRTMARDGISREQAENILAAQATRAQRLACADDIIENSGSPETIAPRVASLHRHYLSLAAATQQDPHHE</sequence>
<keyword evidence="5 8" id="KW-0418">Kinase</keyword>
<comment type="pathway">
    <text evidence="8">Cofactor biosynthesis; coenzyme A biosynthesis; CoA from (R)-pantothenate: step 5/5.</text>
</comment>
<dbReference type="SUPFAM" id="SSF52540">
    <property type="entry name" value="P-loop containing nucleoside triphosphate hydrolases"/>
    <property type="match status" value="1"/>
</dbReference>
<evidence type="ECO:0000256" key="9">
    <source>
        <dbReference type="NCBIfam" id="TIGR00152"/>
    </source>
</evidence>
<dbReference type="InterPro" id="IPR027417">
    <property type="entry name" value="P-loop_NTPase"/>
</dbReference>
<dbReference type="GO" id="GO:0015937">
    <property type="term" value="P:coenzyme A biosynthetic process"/>
    <property type="evidence" value="ECO:0007669"/>
    <property type="project" value="UniProtKB-UniRule"/>
</dbReference>
<protein>
    <recommendedName>
        <fullName evidence="8 9">Dephospho-CoA kinase</fullName>
        <ecNumber evidence="8 9">2.7.1.24</ecNumber>
    </recommendedName>
    <alternativeName>
        <fullName evidence="8">Dephosphocoenzyme A kinase</fullName>
    </alternativeName>
</protein>
<evidence type="ECO:0000256" key="5">
    <source>
        <dbReference type="ARBA" id="ARBA00022777"/>
    </source>
</evidence>
<dbReference type="UniPathway" id="UPA00241">
    <property type="reaction ID" value="UER00356"/>
</dbReference>
<comment type="catalytic activity">
    <reaction evidence="8">
        <text>3'-dephospho-CoA + ATP = ADP + CoA + H(+)</text>
        <dbReference type="Rhea" id="RHEA:18245"/>
        <dbReference type="ChEBI" id="CHEBI:15378"/>
        <dbReference type="ChEBI" id="CHEBI:30616"/>
        <dbReference type="ChEBI" id="CHEBI:57287"/>
        <dbReference type="ChEBI" id="CHEBI:57328"/>
        <dbReference type="ChEBI" id="CHEBI:456216"/>
        <dbReference type="EC" id="2.7.1.24"/>
    </reaction>
</comment>
<dbReference type="OrthoDB" id="9812943at2"/>
<comment type="caution">
    <text evidence="10">The sequence shown here is derived from an EMBL/GenBank/DDBJ whole genome shotgun (WGS) entry which is preliminary data.</text>
</comment>
<accession>A0A2A2ME68</accession>
<dbReference type="GO" id="GO:0005737">
    <property type="term" value="C:cytoplasm"/>
    <property type="evidence" value="ECO:0007669"/>
    <property type="project" value="UniProtKB-SubCell"/>
</dbReference>
<evidence type="ECO:0000256" key="4">
    <source>
        <dbReference type="ARBA" id="ARBA00022741"/>
    </source>
</evidence>
<dbReference type="EMBL" id="NQMS01000003">
    <property type="protein sequence ID" value="PAV96839.1"/>
    <property type="molecule type" value="Genomic_DNA"/>
</dbReference>
<dbReference type="PANTHER" id="PTHR10695:SF46">
    <property type="entry name" value="BIFUNCTIONAL COENZYME A SYNTHASE-RELATED"/>
    <property type="match status" value="1"/>
</dbReference>
<comment type="subcellular location">
    <subcellularLocation>
        <location evidence="8">Cytoplasm</location>
    </subcellularLocation>
</comment>
<dbReference type="InterPro" id="IPR001977">
    <property type="entry name" value="Depp_CoAkinase"/>
</dbReference>
<evidence type="ECO:0000256" key="2">
    <source>
        <dbReference type="ARBA" id="ARBA00022490"/>
    </source>
</evidence>
<dbReference type="HAMAP" id="MF_00376">
    <property type="entry name" value="Dephospho_CoA_kinase"/>
    <property type="match status" value="1"/>
</dbReference>
<dbReference type="PANTHER" id="PTHR10695">
    <property type="entry name" value="DEPHOSPHO-COA KINASE-RELATED"/>
    <property type="match status" value="1"/>
</dbReference>
<evidence type="ECO:0000256" key="7">
    <source>
        <dbReference type="ARBA" id="ARBA00022993"/>
    </source>
</evidence>
<comment type="similarity">
    <text evidence="1 8">Belongs to the CoaE family.</text>
</comment>
<dbReference type="NCBIfam" id="TIGR00152">
    <property type="entry name" value="dephospho-CoA kinase"/>
    <property type="match status" value="1"/>
</dbReference>
<reference evidence="10 11" key="1">
    <citation type="submission" date="2017-08" db="EMBL/GenBank/DDBJ databases">
        <title>Draft Genome Sequence of Hafnia alvei CITHA-6 Isolated from Raw Bovine Milk.</title>
        <authorList>
            <person name="Culligan E.P."/>
            <person name="Mcsweeney A."/>
            <person name="O'Doherty C."/>
            <person name="Gleeson E."/>
            <person name="O'Riordan D."/>
            <person name="Sleator R.D."/>
        </authorList>
    </citation>
    <scope>NUCLEOTIDE SEQUENCE [LARGE SCALE GENOMIC DNA]</scope>
    <source>
        <strain evidence="10 11">CITHA-6</strain>
    </source>
</reference>